<dbReference type="AlphaFoldDB" id="A0A498M449"/>
<feature type="domain" description="Seven cysteines N-terminal" evidence="5">
    <location>
        <begin position="95"/>
        <end position="188"/>
    </location>
</feature>
<comment type="subcellular location">
    <subcellularLocation>
        <location evidence="1">Membrane</location>
    </subcellularLocation>
</comment>
<dbReference type="SMART" id="SM00765">
    <property type="entry name" value="MANEC"/>
    <property type="match status" value="1"/>
</dbReference>
<keyword evidence="2" id="KW-0732">Signal</keyword>
<comment type="caution">
    <text evidence="7">The sequence shown here is derived from an EMBL/GenBank/DDBJ whole genome shotgun (WGS) entry which is preliminary data.</text>
</comment>
<dbReference type="Pfam" id="PF07502">
    <property type="entry name" value="MANEC"/>
    <property type="match status" value="1"/>
</dbReference>
<proteinExistence type="predicted"/>
<dbReference type="Proteomes" id="UP000290572">
    <property type="component" value="Unassembled WGS sequence"/>
</dbReference>
<protein>
    <submittedName>
        <fullName evidence="7">MANSC domain-containing 1</fullName>
    </submittedName>
</protein>
<dbReference type="STRING" id="84645.A0A498M449"/>
<dbReference type="InterPro" id="IPR013980">
    <property type="entry name" value="MANSC_dom"/>
</dbReference>
<evidence type="ECO:0000259" key="5">
    <source>
        <dbReference type="SMART" id="SM00765"/>
    </source>
</evidence>
<keyword evidence="3" id="KW-0472">Membrane</keyword>
<evidence type="ECO:0000313" key="7">
    <source>
        <dbReference type="EMBL" id="RXN14246.1"/>
    </source>
</evidence>
<name>A0A498M449_LABRO</name>
<dbReference type="EMBL" id="QBIY01013327">
    <property type="protein sequence ID" value="RXN08223.1"/>
    <property type="molecule type" value="Genomic_DNA"/>
</dbReference>
<evidence type="ECO:0000256" key="2">
    <source>
        <dbReference type="ARBA" id="ARBA00022729"/>
    </source>
</evidence>
<evidence type="ECO:0000256" key="1">
    <source>
        <dbReference type="ARBA" id="ARBA00004370"/>
    </source>
</evidence>
<evidence type="ECO:0000256" key="4">
    <source>
        <dbReference type="ARBA" id="ARBA00023180"/>
    </source>
</evidence>
<evidence type="ECO:0000256" key="3">
    <source>
        <dbReference type="ARBA" id="ARBA00023136"/>
    </source>
</evidence>
<sequence>MATSAASAPHHTTFGDFSMTLRSSVTSVISASEQQHVCTRGMSDVMMRAEVCEDVRLFCSVFLKHLVMFVGSGPVGTSVLLLCLLLHACGGTPDSDRELCYSRQHRDVTVNVRLALEQKGTVMVAKAKPSEKDCILTCCSEDVGPGVKCNLVVYKPPERPGALNCQLFHCPNERDCPLMTASAGINTYNIYKGHKFV</sequence>
<keyword evidence="4" id="KW-0325">Glycoprotein</keyword>
<dbReference type="InterPro" id="IPR011106">
    <property type="entry name" value="MANSC_N"/>
</dbReference>
<evidence type="ECO:0000313" key="8">
    <source>
        <dbReference type="Proteomes" id="UP000290572"/>
    </source>
</evidence>
<evidence type="ECO:0000313" key="6">
    <source>
        <dbReference type="EMBL" id="RXN08223.1"/>
    </source>
</evidence>
<organism evidence="7 8">
    <name type="scientific">Labeo rohita</name>
    <name type="common">Indian major carp</name>
    <name type="synonym">Cyprinus rohita</name>
    <dbReference type="NCBI Taxonomy" id="84645"/>
    <lineage>
        <taxon>Eukaryota</taxon>
        <taxon>Metazoa</taxon>
        <taxon>Chordata</taxon>
        <taxon>Craniata</taxon>
        <taxon>Vertebrata</taxon>
        <taxon>Euteleostomi</taxon>
        <taxon>Actinopterygii</taxon>
        <taxon>Neopterygii</taxon>
        <taxon>Teleostei</taxon>
        <taxon>Ostariophysi</taxon>
        <taxon>Cypriniformes</taxon>
        <taxon>Cyprinidae</taxon>
        <taxon>Labeoninae</taxon>
        <taxon>Labeonini</taxon>
        <taxon>Labeo</taxon>
    </lineage>
</organism>
<reference evidence="7 8" key="1">
    <citation type="submission" date="2018-03" db="EMBL/GenBank/DDBJ databases">
        <title>Draft genome sequence of Rohu Carp (Labeo rohita).</title>
        <authorList>
            <person name="Das P."/>
            <person name="Kushwaha B."/>
            <person name="Joshi C.G."/>
            <person name="Kumar D."/>
            <person name="Nagpure N.S."/>
            <person name="Sahoo L."/>
            <person name="Das S.P."/>
            <person name="Bit A."/>
            <person name="Patnaik S."/>
            <person name="Meher P.K."/>
            <person name="Jayasankar P."/>
            <person name="Koringa P.G."/>
            <person name="Patel N.V."/>
            <person name="Hinsu A.T."/>
            <person name="Kumar R."/>
            <person name="Pandey M."/>
            <person name="Agarwal S."/>
            <person name="Srivastava S."/>
            <person name="Singh M."/>
            <person name="Iquebal M.A."/>
            <person name="Jaiswal S."/>
            <person name="Angadi U.B."/>
            <person name="Kumar N."/>
            <person name="Raza M."/>
            <person name="Shah T.M."/>
            <person name="Rai A."/>
            <person name="Jena J.K."/>
        </authorList>
    </citation>
    <scope>NUCLEOTIDE SEQUENCE [LARGE SCALE GENOMIC DNA]</scope>
    <source>
        <strain evidence="7">DASCIFA01</strain>
        <tissue evidence="7">Testis</tissue>
    </source>
</reference>
<gene>
    <name evidence="6" type="ORF">ROHU_011663</name>
    <name evidence="7" type="ORF">ROHU_028814</name>
</gene>
<dbReference type="EMBL" id="QBIY01012911">
    <property type="protein sequence ID" value="RXN14246.1"/>
    <property type="molecule type" value="Genomic_DNA"/>
</dbReference>
<accession>A0A498M449</accession>
<dbReference type="GO" id="GO:0016020">
    <property type="term" value="C:membrane"/>
    <property type="evidence" value="ECO:0007669"/>
    <property type="project" value="UniProtKB-SubCell"/>
</dbReference>
<keyword evidence="8" id="KW-1185">Reference proteome</keyword>